<dbReference type="Proteomes" id="UP001151760">
    <property type="component" value="Unassembled WGS sequence"/>
</dbReference>
<name>A0ABQ5BAN6_9ASTR</name>
<organism evidence="1 2">
    <name type="scientific">Tanacetum coccineum</name>
    <dbReference type="NCBI Taxonomy" id="301880"/>
    <lineage>
        <taxon>Eukaryota</taxon>
        <taxon>Viridiplantae</taxon>
        <taxon>Streptophyta</taxon>
        <taxon>Embryophyta</taxon>
        <taxon>Tracheophyta</taxon>
        <taxon>Spermatophyta</taxon>
        <taxon>Magnoliopsida</taxon>
        <taxon>eudicotyledons</taxon>
        <taxon>Gunneridae</taxon>
        <taxon>Pentapetalae</taxon>
        <taxon>asterids</taxon>
        <taxon>campanulids</taxon>
        <taxon>Asterales</taxon>
        <taxon>Asteraceae</taxon>
        <taxon>Asteroideae</taxon>
        <taxon>Anthemideae</taxon>
        <taxon>Anthemidinae</taxon>
        <taxon>Tanacetum</taxon>
    </lineage>
</organism>
<gene>
    <name evidence="1" type="ORF">Tco_0858723</name>
</gene>
<dbReference type="EMBL" id="BQNB010013088">
    <property type="protein sequence ID" value="GJT11681.1"/>
    <property type="molecule type" value="Genomic_DNA"/>
</dbReference>
<evidence type="ECO:0000313" key="2">
    <source>
        <dbReference type="Proteomes" id="UP001151760"/>
    </source>
</evidence>
<reference evidence="1" key="1">
    <citation type="journal article" date="2022" name="Int. J. Mol. Sci.">
        <title>Draft Genome of Tanacetum Coccineum: Genomic Comparison of Closely Related Tanacetum-Family Plants.</title>
        <authorList>
            <person name="Yamashiro T."/>
            <person name="Shiraishi A."/>
            <person name="Nakayama K."/>
            <person name="Satake H."/>
        </authorList>
    </citation>
    <scope>NUCLEOTIDE SEQUENCE</scope>
</reference>
<accession>A0ABQ5BAN6</accession>
<reference evidence="1" key="2">
    <citation type="submission" date="2022-01" db="EMBL/GenBank/DDBJ databases">
        <authorList>
            <person name="Yamashiro T."/>
            <person name="Shiraishi A."/>
            <person name="Satake H."/>
            <person name="Nakayama K."/>
        </authorList>
    </citation>
    <scope>NUCLEOTIDE SEQUENCE</scope>
</reference>
<evidence type="ECO:0000313" key="1">
    <source>
        <dbReference type="EMBL" id="GJT11681.1"/>
    </source>
</evidence>
<protein>
    <submittedName>
        <fullName evidence="1">Uncharacterized protein</fullName>
    </submittedName>
</protein>
<proteinExistence type="predicted"/>
<comment type="caution">
    <text evidence="1">The sequence shown here is derived from an EMBL/GenBank/DDBJ whole genome shotgun (WGS) entry which is preliminary data.</text>
</comment>
<keyword evidence="2" id="KW-1185">Reference proteome</keyword>
<sequence length="160" mass="18095">MAQETLYVEGCFYRKDTFASLPIENGVFLTSKVEDSKEDVDEGMNHTSLLTSQGYLEDLQPLARMNKPEVNHFYKCSYPRARSSSQVFMGVKPRSRVGYEHVAINLTRLGLAAATIRNSCRFRISQVTYRRACLMLALEGFPSSLLTLKYHSDVLARSQG</sequence>